<sequence>MSTRRPVESLLLDLPNEEPWYELKFQLRELDADLDELLSRLQKQKTHLGRKEQATQLWSELYELYILEDHDAEAHAPRAVQLAQSLLTLPPEHVPEWGDAASAQRCDFELPEEMLACESLSLAQSKLTDYLEGAIAHLSDAHQAIQHTLDASGSVHAVLGHVLQHATHSQQLLQGPARAHVQSAWRWSVPYWRLMDPEAAAAHDARVAKAETELAAIEAELDAEEPKKP</sequence>
<organism evidence="1 2">
    <name type="scientific">Archangium lansingense</name>
    <dbReference type="NCBI Taxonomy" id="2995310"/>
    <lineage>
        <taxon>Bacteria</taxon>
        <taxon>Pseudomonadati</taxon>
        <taxon>Myxococcota</taxon>
        <taxon>Myxococcia</taxon>
        <taxon>Myxococcales</taxon>
        <taxon>Cystobacterineae</taxon>
        <taxon>Archangiaceae</taxon>
        <taxon>Archangium</taxon>
    </lineage>
</organism>
<keyword evidence="2" id="KW-1185">Reference proteome</keyword>
<proteinExistence type="predicted"/>
<protein>
    <submittedName>
        <fullName evidence="1">Uncharacterized protein</fullName>
    </submittedName>
</protein>
<dbReference type="Proteomes" id="UP001207654">
    <property type="component" value="Unassembled WGS sequence"/>
</dbReference>
<evidence type="ECO:0000313" key="1">
    <source>
        <dbReference type="EMBL" id="MCY1082812.1"/>
    </source>
</evidence>
<reference evidence="1 2" key="1">
    <citation type="submission" date="2022-11" db="EMBL/GenBank/DDBJ databases">
        <title>Minimal conservation of predation-associated metabolite biosynthetic gene clusters underscores biosynthetic potential of Myxococcota including descriptions for ten novel species: Archangium lansinium sp. nov., Myxococcus landrumus sp. nov., Nannocystis bai.</title>
        <authorList>
            <person name="Ahearne A."/>
            <person name="Stevens C."/>
            <person name="Phillips K."/>
        </authorList>
    </citation>
    <scope>NUCLEOTIDE SEQUENCE [LARGE SCALE GENOMIC DNA]</scope>
    <source>
        <strain evidence="1 2">MIWBW</strain>
    </source>
</reference>
<accession>A0ABT4AM98</accession>
<dbReference type="EMBL" id="JAPNKA010000001">
    <property type="protein sequence ID" value="MCY1082812.1"/>
    <property type="molecule type" value="Genomic_DNA"/>
</dbReference>
<evidence type="ECO:0000313" key="2">
    <source>
        <dbReference type="Proteomes" id="UP001207654"/>
    </source>
</evidence>
<dbReference type="RefSeq" id="WP_267541367.1">
    <property type="nucleotide sequence ID" value="NZ_JAPNKA010000001.1"/>
</dbReference>
<comment type="caution">
    <text evidence="1">The sequence shown here is derived from an EMBL/GenBank/DDBJ whole genome shotgun (WGS) entry which is preliminary data.</text>
</comment>
<name>A0ABT4AM98_9BACT</name>
<gene>
    <name evidence="1" type="ORF">OV287_51015</name>
</gene>